<dbReference type="InterPro" id="IPR000709">
    <property type="entry name" value="Leu_Ile_Val-bd"/>
</dbReference>
<comment type="similarity">
    <text evidence="1">Belongs to the leucine-binding protein family.</text>
</comment>
<feature type="domain" description="Leucine-binding protein" evidence="6">
    <location>
        <begin position="37"/>
        <end position="372"/>
    </location>
</feature>
<dbReference type="Gene3D" id="3.40.50.2300">
    <property type="match status" value="2"/>
</dbReference>
<proteinExistence type="inferred from homology"/>
<dbReference type="InterPro" id="IPR028081">
    <property type="entry name" value="Leu-bd"/>
</dbReference>
<evidence type="ECO:0000259" key="6">
    <source>
        <dbReference type="Pfam" id="PF13458"/>
    </source>
</evidence>
<dbReference type="PANTHER" id="PTHR47235:SF1">
    <property type="entry name" value="BLR6548 PROTEIN"/>
    <property type="match status" value="1"/>
</dbReference>
<comment type="caution">
    <text evidence="7">The sequence shown here is derived from an EMBL/GenBank/DDBJ whole genome shotgun (WGS) entry which is preliminary data.</text>
</comment>
<dbReference type="GO" id="GO:0006865">
    <property type="term" value="P:amino acid transport"/>
    <property type="evidence" value="ECO:0007669"/>
    <property type="project" value="UniProtKB-KW"/>
</dbReference>
<accession>A0A840C6U1</accession>
<dbReference type="PRINTS" id="PR00337">
    <property type="entry name" value="LEUILEVALBP"/>
</dbReference>
<keyword evidence="8" id="KW-1185">Reference proteome</keyword>
<dbReference type="AlphaFoldDB" id="A0A840C6U1"/>
<sequence length="410" mass="43498">MTIRIVIGRVLKGVAVSMGLAASALGQTTTGVTDDEILIGMFAPLSGPLAAYGTDPINAARAYFDDINAKGGIHGRTIRYLVEDDKCTPAAANTVVRKFITVEKVFLLLGGSCSGSTVSIQELVNQEKVPHFMLNASGDAGVYPPTTYQFGSAPGTQRATLAAVMMYAIEGLGAKSVGVLGPNDAMGTSALEMITAMAEKYDIKVVANEIVPNNATDVTVPVLNVHSANPDVIILTTYAPPTTLVMKKLTEFGLLDKPVISAIQGVSNTEAFVGSLDGNTAGLGKFYYAHPLVAESMDDPALKPWKDLMVKYYPDRPEPGIVGAYGFPHAMAIVDALERAGPDLTREAFMEAIDQTNLETGVMATPTVFTPERRDSNRGQIIVKFDGSTVTRVGGPYTWDALIDPAVFDD</sequence>
<evidence type="ECO:0000313" key="8">
    <source>
        <dbReference type="Proteomes" id="UP000585681"/>
    </source>
</evidence>
<feature type="signal peptide" evidence="5">
    <location>
        <begin position="1"/>
        <end position="26"/>
    </location>
</feature>
<evidence type="ECO:0000256" key="2">
    <source>
        <dbReference type="ARBA" id="ARBA00022448"/>
    </source>
</evidence>
<keyword evidence="4" id="KW-0029">Amino-acid transport</keyword>
<gene>
    <name evidence="7" type="ORF">GGR17_001452</name>
</gene>
<reference evidence="7" key="1">
    <citation type="submission" date="2020-08" db="EMBL/GenBank/DDBJ databases">
        <title>Genomic Encyclopedia of Type Strains, Phase IV (KMG-IV): sequencing the most valuable type-strain genomes for metagenomic binning, comparative biology and taxonomic classification.</title>
        <authorList>
            <person name="Goeker M."/>
        </authorList>
    </citation>
    <scope>NUCLEOTIDE SEQUENCE [LARGE SCALE GENOMIC DNA]</scope>
    <source>
        <strain evidence="7">DSM 105040</strain>
    </source>
</reference>
<dbReference type="SUPFAM" id="SSF53822">
    <property type="entry name" value="Periplasmic binding protein-like I"/>
    <property type="match status" value="1"/>
</dbReference>
<dbReference type="EMBL" id="JACIEQ010000001">
    <property type="protein sequence ID" value="MBB4021661.1"/>
    <property type="molecule type" value="Genomic_DNA"/>
</dbReference>
<organism evidence="7 8">
    <name type="scientific">Actibacterium naphthalenivorans</name>
    <dbReference type="NCBI Taxonomy" id="1614693"/>
    <lineage>
        <taxon>Bacteria</taxon>
        <taxon>Pseudomonadati</taxon>
        <taxon>Pseudomonadota</taxon>
        <taxon>Alphaproteobacteria</taxon>
        <taxon>Rhodobacterales</taxon>
        <taxon>Roseobacteraceae</taxon>
        <taxon>Actibacterium</taxon>
    </lineage>
</organism>
<evidence type="ECO:0000256" key="3">
    <source>
        <dbReference type="ARBA" id="ARBA00022729"/>
    </source>
</evidence>
<dbReference type="CDD" id="cd06343">
    <property type="entry name" value="PBP1_ABC_ligand_binding-like"/>
    <property type="match status" value="1"/>
</dbReference>
<keyword evidence="3 5" id="KW-0732">Signal</keyword>
<evidence type="ECO:0000256" key="4">
    <source>
        <dbReference type="ARBA" id="ARBA00022970"/>
    </source>
</evidence>
<dbReference type="InterPro" id="IPR028082">
    <property type="entry name" value="Peripla_BP_I"/>
</dbReference>
<dbReference type="Pfam" id="PF13458">
    <property type="entry name" value="Peripla_BP_6"/>
    <property type="match status" value="1"/>
</dbReference>
<feature type="chain" id="PRO_5032808441" evidence="5">
    <location>
        <begin position="27"/>
        <end position="410"/>
    </location>
</feature>
<name>A0A840C6U1_9RHOB</name>
<keyword evidence="2" id="KW-0813">Transport</keyword>
<dbReference type="PANTHER" id="PTHR47235">
    <property type="entry name" value="BLR6548 PROTEIN"/>
    <property type="match status" value="1"/>
</dbReference>
<dbReference type="Proteomes" id="UP000585681">
    <property type="component" value="Unassembled WGS sequence"/>
</dbReference>
<protein>
    <submittedName>
        <fullName evidence="7">Branched-chain amino acid transport system substrate-binding protein</fullName>
    </submittedName>
</protein>
<evidence type="ECO:0000256" key="1">
    <source>
        <dbReference type="ARBA" id="ARBA00010062"/>
    </source>
</evidence>
<dbReference type="RefSeq" id="WP_082386714.1">
    <property type="nucleotide sequence ID" value="NZ_JACIEQ010000001.1"/>
</dbReference>
<evidence type="ECO:0000313" key="7">
    <source>
        <dbReference type="EMBL" id="MBB4021661.1"/>
    </source>
</evidence>
<evidence type="ECO:0000256" key="5">
    <source>
        <dbReference type="SAM" id="SignalP"/>
    </source>
</evidence>